<proteinExistence type="predicted"/>
<sequence>MVGDKVEDMQAALAADIGTKVLVRPASRSRLMRKVPLTGCLIASQTCPQPSKSSKNKRYV</sequence>
<dbReference type="GO" id="GO:0016787">
    <property type="term" value="F:hydrolase activity"/>
    <property type="evidence" value="ECO:0007669"/>
    <property type="project" value="UniProtKB-KW"/>
</dbReference>
<protein>
    <submittedName>
        <fullName evidence="1">D,D-heptose 1,7-bisphosphate phosphatase</fullName>
        <ecNumber evidence="1">3.1.3.-</ecNumber>
    </submittedName>
</protein>
<dbReference type="AlphaFoldDB" id="A0A4U9D9H0"/>
<dbReference type="Proteomes" id="UP000339249">
    <property type="component" value="Unassembled WGS sequence"/>
</dbReference>
<evidence type="ECO:0000313" key="1">
    <source>
        <dbReference type="EMBL" id="VTN14216.1"/>
    </source>
</evidence>
<reference evidence="1 2" key="1">
    <citation type="submission" date="2019-04" db="EMBL/GenBank/DDBJ databases">
        <authorList>
            <consortium name="Pathogen Informatics"/>
        </authorList>
    </citation>
    <scope>NUCLEOTIDE SEQUENCE [LARGE SCALE GENOMIC DNA]</scope>
    <source>
        <strain evidence="1 2">NCTC9185</strain>
    </source>
</reference>
<keyword evidence="1" id="KW-0378">Hydrolase</keyword>
<organism evidence="1 2">
    <name type="scientific">Raoultella terrigena</name>
    <name type="common">Klebsiella terrigena</name>
    <dbReference type="NCBI Taxonomy" id="577"/>
    <lineage>
        <taxon>Bacteria</taxon>
        <taxon>Pseudomonadati</taxon>
        <taxon>Pseudomonadota</taxon>
        <taxon>Gammaproteobacteria</taxon>
        <taxon>Enterobacterales</taxon>
        <taxon>Enterobacteriaceae</taxon>
        <taxon>Klebsiella/Raoultella group</taxon>
        <taxon>Raoultella</taxon>
    </lineage>
</organism>
<dbReference type="EMBL" id="CABDVU010000001">
    <property type="protein sequence ID" value="VTN14216.1"/>
    <property type="molecule type" value="Genomic_DNA"/>
</dbReference>
<accession>A0A4U9D9H0</accession>
<dbReference type="EC" id="3.1.3.-" evidence="1"/>
<evidence type="ECO:0000313" key="2">
    <source>
        <dbReference type="Proteomes" id="UP000339249"/>
    </source>
</evidence>
<gene>
    <name evidence="1" type="primary">gmhB_2</name>
    <name evidence="1" type="ORF">NCTC9185_06269</name>
</gene>
<name>A0A4U9D9H0_RAOTE</name>